<dbReference type="eggNOG" id="KOG1208">
    <property type="taxonomic scope" value="Eukaryota"/>
</dbReference>
<dbReference type="STRING" id="32264.T1KAI9"/>
<dbReference type="PANTHER" id="PTHR43157">
    <property type="entry name" value="PHOSPHATIDYLINOSITOL-GLYCAN BIOSYNTHESIS CLASS F PROTEIN-RELATED"/>
    <property type="match status" value="1"/>
</dbReference>
<reference evidence="3" key="1">
    <citation type="submission" date="2011-08" db="EMBL/GenBank/DDBJ databases">
        <authorList>
            <person name="Rombauts S."/>
        </authorList>
    </citation>
    <scope>NUCLEOTIDE SEQUENCE</scope>
    <source>
        <strain evidence="3">London</strain>
    </source>
</reference>
<dbReference type="KEGG" id="tut:107362651"/>
<dbReference type="Gene3D" id="3.40.50.720">
    <property type="entry name" value="NAD(P)-binding Rossmann-like Domain"/>
    <property type="match status" value="1"/>
</dbReference>
<proteinExistence type="predicted"/>
<dbReference type="CDD" id="cd05327">
    <property type="entry name" value="retinol-DH_like_SDR_c_like"/>
    <property type="match status" value="1"/>
</dbReference>
<dbReference type="SUPFAM" id="SSF51735">
    <property type="entry name" value="NAD(P)-binding Rossmann-fold domains"/>
    <property type="match status" value="1"/>
</dbReference>
<keyword evidence="3" id="KW-1185">Reference proteome</keyword>
<dbReference type="InterPro" id="IPR002347">
    <property type="entry name" value="SDR_fam"/>
</dbReference>
<dbReference type="Pfam" id="PF00106">
    <property type="entry name" value="adh_short"/>
    <property type="match status" value="1"/>
</dbReference>
<accession>T1KAI9</accession>
<evidence type="ECO:0000313" key="3">
    <source>
        <dbReference type="Proteomes" id="UP000015104"/>
    </source>
</evidence>
<dbReference type="AlphaFoldDB" id="T1KAI9"/>
<dbReference type="InterPro" id="IPR036291">
    <property type="entry name" value="NAD(P)-bd_dom_sf"/>
</dbReference>
<dbReference type="HOGENOM" id="CLU_010194_44_5_1"/>
<reference evidence="2" key="2">
    <citation type="submission" date="2015-06" db="UniProtKB">
        <authorList>
            <consortium name="EnsemblMetazoa"/>
        </authorList>
    </citation>
    <scope>IDENTIFICATION</scope>
</reference>
<dbReference type="Proteomes" id="UP000015104">
    <property type="component" value="Unassembled WGS sequence"/>
</dbReference>
<dbReference type="OMA" id="MSTYNTE"/>
<dbReference type="EnsemblMetazoa" id="tetur08g00550.1">
    <property type="protein sequence ID" value="tetur08g00550.1"/>
    <property type="gene ID" value="tetur08g00550"/>
</dbReference>
<gene>
    <name evidence="2" type="primary">107362651</name>
</gene>
<keyword evidence="1" id="KW-0560">Oxidoreductase</keyword>
<organism evidence="2 3">
    <name type="scientific">Tetranychus urticae</name>
    <name type="common">Two-spotted spider mite</name>
    <dbReference type="NCBI Taxonomy" id="32264"/>
    <lineage>
        <taxon>Eukaryota</taxon>
        <taxon>Metazoa</taxon>
        <taxon>Ecdysozoa</taxon>
        <taxon>Arthropoda</taxon>
        <taxon>Chelicerata</taxon>
        <taxon>Arachnida</taxon>
        <taxon>Acari</taxon>
        <taxon>Acariformes</taxon>
        <taxon>Trombidiformes</taxon>
        <taxon>Prostigmata</taxon>
        <taxon>Eleutherengona</taxon>
        <taxon>Raphignathae</taxon>
        <taxon>Tetranychoidea</taxon>
        <taxon>Tetranychidae</taxon>
        <taxon>Tetranychus</taxon>
    </lineage>
</organism>
<sequence>MSVIESENGGLKPFLWNAWDFFVFSLWSMNPFKKIKCPSDCTIDGKTVLITGATQGIGKSTAIELAKRGAKLILACRNIDQANQLAEQIRESTGADVTTIHLDLNSLESVKKCADTILGSVERLDILINNAGMAGDSERKETEDGFEQVIQVDHIGPFLFTKLLLPLVKSSSPSRIIFTGSSLHRILHKLDLEDLNSIKSYSSSNVYAKSKLANILTAVYLSSMLKDSGVTVNSFCPGPVNTSLAQDLIGSTMAMLSKPFQSIISKTPDEGAQTLIYLAVEKSLDSVTGSHFMYCKPVKTSALGSDFNLATKLWETTEKLLESRGY</sequence>
<evidence type="ECO:0000256" key="1">
    <source>
        <dbReference type="ARBA" id="ARBA00023002"/>
    </source>
</evidence>
<dbReference type="PRINTS" id="PR00081">
    <property type="entry name" value="GDHRDH"/>
</dbReference>
<dbReference type="PANTHER" id="PTHR43157:SF31">
    <property type="entry name" value="PHOSPHATIDYLINOSITOL-GLYCAN BIOSYNTHESIS CLASS F PROTEIN"/>
    <property type="match status" value="1"/>
</dbReference>
<dbReference type="EMBL" id="CAEY01001939">
    <property type="status" value="NOT_ANNOTATED_CDS"/>
    <property type="molecule type" value="Genomic_DNA"/>
</dbReference>
<dbReference type="GO" id="GO:0016491">
    <property type="term" value="F:oxidoreductase activity"/>
    <property type="evidence" value="ECO:0007669"/>
    <property type="project" value="UniProtKB-KW"/>
</dbReference>
<protein>
    <submittedName>
        <fullName evidence="2">Uncharacterized protein</fullName>
    </submittedName>
</protein>
<dbReference type="OrthoDB" id="191139at2759"/>
<name>T1KAI9_TETUR</name>
<evidence type="ECO:0000313" key="2">
    <source>
        <dbReference type="EnsemblMetazoa" id="tetur08g00550.1"/>
    </source>
</evidence>